<comment type="caution">
    <text evidence="1">The sequence shown here is derived from an EMBL/GenBank/DDBJ whole genome shotgun (WGS) entry which is preliminary data.</text>
</comment>
<gene>
    <name evidence="1" type="ORF">NC797_17565</name>
</gene>
<name>A0A9X4AQ56_9BACI</name>
<proteinExistence type="predicted"/>
<dbReference type="AlphaFoldDB" id="A0A9X4AQ56"/>
<evidence type="ECO:0000313" key="1">
    <source>
        <dbReference type="EMBL" id="MDC3426293.1"/>
    </source>
</evidence>
<keyword evidence="2" id="KW-1185">Reference proteome</keyword>
<organism evidence="1 2">
    <name type="scientific">Terrihalobacillus insolitus</name>
    <dbReference type="NCBI Taxonomy" id="2950438"/>
    <lineage>
        <taxon>Bacteria</taxon>
        <taxon>Bacillati</taxon>
        <taxon>Bacillota</taxon>
        <taxon>Bacilli</taxon>
        <taxon>Bacillales</taxon>
        <taxon>Bacillaceae</taxon>
        <taxon>Terrihalobacillus</taxon>
    </lineage>
</organism>
<protein>
    <submittedName>
        <fullName evidence="1">Uncharacterized protein</fullName>
    </submittedName>
</protein>
<sequence length="64" mass="7562">MEALEINKDMLHKLIDSIPNEKLPKAYELFIDLLDEDDEKLTEDELAEIDQANGRFKKQRNLLF</sequence>
<reference evidence="1" key="1">
    <citation type="submission" date="2022-06" db="EMBL/GenBank/DDBJ databases">
        <title>Aquibacillus sp. a new bacterium isolated from soil saline samples.</title>
        <authorList>
            <person name="Galisteo C."/>
            <person name="De La Haba R."/>
            <person name="Sanchez-Porro C."/>
            <person name="Ventosa A."/>
        </authorList>
    </citation>
    <scope>NUCLEOTIDE SEQUENCE</scope>
    <source>
        <strain evidence="1">3ASR75-11</strain>
    </source>
</reference>
<dbReference type="Proteomes" id="UP001145050">
    <property type="component" value="Unassembled WGS sequence"/>
</dbReference>
<accession>A0A9X4AQ56</accession>
<dbReference type="EMBL" id="JAMQKB010000040">
    <property type="protein sequence ID" value="MDC3426293.1"/>
    <property type="molecule type" value="Genomic_DNA"/>
</dbReference>
<evidence type="ECO:0000313" key="2">
    <source>
        <dbReference type="Proteomes" id="UP001145050"/>
    </source>
</evidence>
<dbReference type="RefSeq" id="WP_272438122.1">
    <property type="nucleotide sequence ID" value="NZ_JAMQKB010000040.1"/>
</dbReference>